<reference evidence="1" key="1">
    <citation type="journal article" date="2022" name="bioRxiv">
        <title>Sequencing and chromosome-scale assembly of the giantPleurodeles waltlgenome.</title>
        <authorList>
            <person name="Brown T."/>
            <person name="Elewa A."/>
            <person name="Iarovenko S."/>
            <person name="Subramanian E."/>
            <person name="Araus A.J."/>
            <person name="Petzold A."/>
            <person name="Susuki M."/>
            <person name="Suzuki K.-i.T."/>
            <person name="Hayashi T."/>
            <person name="Toyoda A."/>
            <person name="Oliveira C."/>
            <person name="Osipova E."/>
            <person name="Leigh N.D."/>
            <person name="Simon A."/>
            <person name="Yun M.H."/>
        </authorList>
    </citation>
    <scope>NUCLEOTIDE SEQUENCE</scope>
    <source>
        <strain evidence="1">20211129_DDA</strain>
        <tissue evidence="1">Liver</tissue>
    </source>
</reference>
<dbReference type="Proteomes" id="UP001066276">
    <property type="component" value="Chromosome 11"/>
</dbReference>
<comment type="caution">
    <text evidence="1">The sequence shown here is derived from an EMBL/GenBank/DDBJ whole genome shotgun (WGS) entry which is preliminary data.</text>
</comment>
<dbReference type="EMBL" id="JANPWB010000015">
    <property type="protein sequence ID" value="KAJ1091641.1"/>
    <property type="molecule type" value="Genomic_DNA"/>
</dbReference>
<accession>A0AAV7LJ45</accession>
<name>A0AAV7LJ45_PLEWA</name>
<evidence type="ECO:0000313" key="1">
    <source>
        <dbReference type="EMBL" id="KAJ1091641.1"/>
    </source>
</evidence>
<gene>
    <name evidence="1" type="ORF">NDU88_004758</name>
</gene>
<organism evidence="1 2">
    <name type="scientific">Pleurodeles waltl</name>
    <name type="common">Iberian ribbed newt</name>
    <dbReference type="NCBI Taxonomy" id="8319"/>
    <lineage>
        <taxon>Eukaryota</taxon>
        <taxon>Metazoa</taxon>
        <taxon>Chordata</taxon>
        <taxon>Craniata</taxon>
        <taxon>Vertebrata</taxon>
        <taxon>Euteleostomi</taxon>
        <taxon>Amphibia</taxon>
        <taxon>Batrachia</taxon>
        <taxon>Caudata</taxon>
        <taxon>Salamandroidea</taxon>
        <taxon>Salamandridae</taxon>
        <taxon>Pleurodelinae</taxon>
        <taxon>Pleurodeles</taxon>
    </lineage>
</organism>
<proteinExistence type="predicted"/>
<protein>
    <submittedName>
        <fullName evidence="1">Uncharacterized protein</fullName>
    </submittedName>
</protein>
<keyword evidence="2" id="KW-1185">Reference proteome</keyword>
<sequence>MSDVSTYVEKGNHVGAIKHPCHWSNKELIRNEDLMWCAGRRANKAVSAVNRKGGVPFLVRWNYTSVIALILV</sequence>
<evidence type="ECO:0000313" key="2">
    <source>
        <dbReference type="Proteomes" id="UP001066276"/>
    </source>
</evidence>
<dbReference type="AlphaFoldDB" id="A0AAV7LJ45"/>